<dbReference type="GO" id="GO:0016491">
    <property type="term" value="F:oxidoreductase activity"/>
    <property type="evidence" value="ECO:0007669"/>
    <property type="project" value="InterPro"/>
</dbReference>
<dbReference type="PANTHER" id="PTHR16128">
    <property type="entry name" value="FAD/NAD(P)-BINDING OXIDOREDUCTASE FAMILY PROTEIN"/>
    <property type="match status" value="1"/>
</dbReference>
<dbReference type="Gene3D" id="3.50.50.60">
    <property type="entry name" value="FAD/NAD(P)-binding domain"/>
    <property type="match status" value="1"/>
</dbReference>
<dbReference type="Pfam" id="PF13450">
    <property type="entry name" value="NAD_binding_8"/>
    <property type="match status" value="1"/>
</dbReference>
<accession>A0A2V3W273</accession>
<organism evidence="2 3">
    <name type="scientific">Streptohalobacillus salinus</name>
    <dbReference type="NCBI Taxonomy" id="621096"/>
    <lineage>
        <taxon>Bacteria</taxon>
        <taxon>Bacillati</taxon>
        <taxon>Bacillota</taxon>
        <taxon>Bacilli</taxon>
        <taxon>Bacillales</taxon>
        <taxon>Bacillaceae</taxon>
        <taxon>Streptohalobacillus</taxon>
    </lineage>
</organism>
<keyword evidence="3" id="KW-1185">Reference proteome</keyword>
<dbReference type="PANTHER" id="PTHR16128:SF5">
    <property type="entry name" value="FAD_NAD(P)-BINDING OXIDOREDUCTASE FAMILY PROTEIN"/>
    <property type="match status" value="1"/>
</dbReference>
<evidence type="ECO:0000313" key="2">
    <source>
        <dbReference type="EMBL" id="PXW87208.1"/>
    </source>
</evidence>
<dbReference type="Proteomes" id="UP000247922">
    <property type="component" value="Unassembled WGS sequence"/>
</dbReference>
<dbReference type="Pfam" id="PF01593">
    <property type="entry name" value="Amino_oxidase"/>
    <property type="match status" value="1"/>
</dbReference>
<sequence length="325" mass="35679">MTTKVKIVIVGAGMAGISAGCVLRENKQTDFLIIEKSRSVGGRMATRRIDEGKVDHGAQFFTARTARFQTAIEQWLARGLVKPWFGEHHARYMSPNGMNALAKALANELPVRLNTEISEIKEQDNGFLLTTTLGEKIYAAAVLVTAPAPQAKALLIRGQLPLAQPVIDQLDAIRFHPCHVGLFQLREAPPLPESGHLDNDLPEGVMRIVDHYQKGISAAHTVSVYMTGAWSLRHDDNTDRDILAEVSTIVAPYIDPRHVLSVQLKKWRYAEAIEFLRQPYMTVTAAQPLLIAGDAFLAASDKATHTRLESAFISGVMAGEALLNV</sequence>
<name>A0A2V3W273_9BACI</name>
<dbReference type="InterPro" id="IPR036188">
    <property type="entry name" value="FAD/NAD-bd_sf"/>
</dbReference>
<dbReference type="OrthoDB" id="5792777at2"/>
<dbReference type="InterPro" id="IPR002937">
    <property type="entry name" value="Amino_oxidase"/>
</dbReference>
<evidence type="ECO:0000313" key="3">
    <source>
        <dbReference type="Proteomes" id="UP000247922"/>
    </source>
</evidence>
<dbReference type="SUPFAM" id="SSF51905">
    <property type="entry name" value="FAD/NAD(P)-binding domain"/>
    <property type="match status" value="1"/>
</dbReference>
<reference evidence="2 3" key="1">
    <citation type="submission" date="2018-05" db="EMBL/GenBank/DDBJ databases">
        <title>Genomic Encyclopedia of Type Strains, Phase IV (KMG-IV): sequencing the most valuable type-strain genomes for metagenomic binning, comparative biology and taxonomic classification.</title>
        <authorList>
            <person name="Goeker M."/>
        </authorList>
    </citation>
    <scope>NUCLEOTIDE SEQUENCE [LARGE SCALE GENOMIC DNA]</scope>
    <source>
        <strain evidence="2 3">DSM 22440</strain>
    </source>
</reference>
<dbReference type="RefSeq" id="WP_110252163.1">
    <property type="nucleotide sequence ID" value="NZ_QJJR01000017.1"/>
</dbReference>
<comment type="caution">
    <text evidence="2">The sequence shown here is derived from an EMBL/GenBank/DDBJ whole genome shotgun (WGS) entry which is preliminary data.</text>
</comment>
<dbReference type="PROSITE" id="PS51257">
    <property type="entry name" value="PROKAR_LIPOPROTEIN"/>
    <property type="match status" value="1"/>
</dbReference>
<dbReference type="AlphaFoldDB" id="A0A2V3W273"/>
<proteinExistence type="predicted"/>
<gene>
    <name evidence="2" type="ORF">DES38_11747</name>
</gene>
<feature type="domain" description="Amine oxidase" evidence="1">
    <location>
        <begin position="88"/>
        <end position="321"/>
    </location>
</feature>
<dbReference type="EMBL" id="QJJR01000017">
    <property type="protein sequence ID" value="PXW87208.1"/>
    <property type="molecule type" value="Genomic_DNA"/>
</dbReference>
<dbReference type="Gene3D" id="3.90.660.10">
    <property type="match status" value="1"/>
</dbReference>
<protein>
    <recommendedName>
        <fullName evidence="1">Amine oxidase domain-containing protein</fullName>
    </recommendedName>
</protein>
<evidence type="ECO:0000259" key="1">
    <source>
        <dbReference type="Pfam" id="PF01593"/>
    </source>
</evidence>